<dbReference type="Proteomes" id="UP000887577">
    <property type="component" value="Unplaced"/>
</dbReference>
<feature type="transmembrane region" description="Helical" evidence="1">
    <location>
        <begin position="6"/>
        <end position="26"/>
    </location>
</feature>
<accession>A0A914ZES1</accession>
<organism evidence="2 3">
    <name type="scientific">Panagrolaimus superbus</name>
    <dbReference type="NCBI Taxonomy" id="310955"/>
    <lineage>
        <taxon>Eukaryota</taxon>
        <taxon>Metazoa</taxon>
        <taxon>Ecdysozoa</taxon>
        <taxon>Nematoda</taxon>
        <taxon>Chromadorea</taxon>
        <taxon>Rhabditida</taxon>
        <taxon>Tylenchina</taxon>
        <taxon>Panagrolaimomorpha</taxon>
        <taxon>Panagrolaimoidea</taxon>
        <taxon>Panagrolaimidae</taxon>
        <taxon>Panagrolaimus</taxon>
    </lineage>
</organism>
<dbReference type="WBParaSite" id="PSU_v2.g8782.t1">
    <property type="protein sequence ID" value="PSU_v2.g8782.t1"/>
    <property type="gene ID" value="PSU_v2.g8782"/>
</dbReference>
<keyword evidence="2" id="KW-1185">Reference proteome</keyword>
<keyword evidence="1" id="KW-0812">Transmembrane</keyword>
<keyword evidence="1" id="KW-0472">Membrane</keyword>
<reference evidence="3" key="1">
    <citation type="submission" date="2022-11" db="UniProtKB">
        <authorList>
            <consortium name="WormBaseParasite"/>
        </authorList>
    </citation>
    <scope>IDENTIFICATION</scope>
</reference>
<proteinExistence type="predicted"/>
<keyword evidence="1" id="KW-1133">Transmembrane helix</keyword>
<sequence>MSALLGIIIGIIFFVIICVIICVAVASHRNQRQYGYYGGYHGYGRSPYYGSGVGMVHPGYVISTPNYATSPAVIINTHRTTII</sequence>
<evidence type="ECO:0000256" key="1">
    <source>
        <dbReference type="SAM" id="Phobius"/>
    </source>
</evidence>
<protein>
    <submittedName>
        <fullName evidence="3">Uncharacterized protein</fullName>
    </submittedName>
</protein>
<evidence type="ECO:0000313" key="3">
    <source>
        <dbReference type="WBParaSite" id="PSU_v2.g8782.t1"/>
    </source>
</evidence>
<dbReference type="AlphaFoldDB" id="A0A914ZES1"/>
<evidence type="ECO:0000313" key="2">
    <source>
        <dbReference type="Proteomes" id="UP000887577"/>
    </source>
</evidence>
<name>A0A914ZES1_9BILA</name>